<proteinExistence type="predicted"/>
<dbReference type="InterPro" id="IPR036514">
    <property type="entry name" value="SGNH_hydro_sf"/>
</dbReference>
<dbReference type="EMBL" id="BARW01016813">
    <property type="protein sequence ID" value="GAI95442.1"/>
    <property type="molecule type" value="Genomic_DNA"/>
</dbReference>
<gene>
    <name evidence="1" type="ORF">S12H4_29182</name>
</gene>
<sequence>MRFLMQLLFAVACSLLSVTSWANWHIDSMVVFGDGESDNGNSLKLYDIPLSPYWRGRFSDGPVWDEYLAYSLGLIKNPPQKHPDYP</sequence>
<protein>
    <submittedName>
        <fullName evidence="1">Uncharacterized protein</fullName>
    </submittedName>
</protein>
<evidence type="ECO:0000313" key="1">
    <source>
        <dbReference type="EMBL" id="GAI95442.1"/>
    </source>
</evidence>
<organism evidence="1">
    <name type="scientific">marine sediment metagenome</name>
    <dbReference type="NCBI Taxonomy" id="412755"/>
    <lineage>
        <taxon>unclassified sequences</taxon>
        <taxon>metagenomes</taxon>
        <taxon>ecological metagenomes</taxon>
    </lineage>
</organism>
<dbReference type="Gene3D" id="3.40.50.1110">
    <property type="entry name" value="SGNH hydrolase"/>
    <property type="match status" value="1"/>
</dbReference>
<accession>X1SQT7</accession>
<dbReference type="AlphaFoldDB" id="X1SQT7"/>
<name>X1SQT7_9ZZZZ</name>
<reference evidence="1" key="1">
    <citation type="journal article" date="2014" name="Front. Microbiol.">
        <title>High frequency of phylogenetically diverse reductive dehalogenase-homologous genes in deep subseafloor sedimentary metagenomes.</title>
        <authorList>
            <person name="Kawai M."/>
            <person name="Futagami T."/>
            <person name="Toyoda A."/>
            <person name="Takaki Y."/>
            <person name="Nishi S."/>
            <person name="Hori S."/>
            <person name="Arai W."/>
            <person name="Tsubouchi T."/>
            <person name="Morono Y."/>
            <person name="Uchiyama I."/>
            <person name="Ito T."/>
            <person name="Fujiyama A."/>
            <person name="Inagaki F."/>
            <person name="Takami H."/>
        </authorList>
    </citation>
    <scope>NUCLEOTIDE SEQUENCE</scope>
    <source>
        <strain evidence="1">Expedition CK06-06</strain>
    </source>
</reference>
<feature type="non-terminal residue" evidence="1">
    <location>
        <position position="86"/>
    </location>
</feature>
<comment type="caution">
    <text evidence="1">The sequence shown here is derived from an EMBL/GenBank/DDBJ whole genome shotgun (WGS) entry which is preliminary data.</text>
</comment>